<dbReference type="Pfam" id="PF13692">
    <property type="entry name" value="Glyco_trans_1_4"/>
    <property type="match status" value="1"/>
</dbReference>
<dbReference type="RefSeq" id="WP_037356191.1">
    <property type="nucleotide sequence ID" value="NZ_BHZF01000001.1"/>
</dbReference>
<organism evidence="2 3">
    <name type="scientific">Schleiferia thermophila</name>
    <dbReference type="NCBI Taxonomy" id="884107"/>
    <lineage>
        <taxon>Bacteria</taxon>
        <taxon>Pseudomonadati</taxon>
        <taxon>Bacteroidota</taxon>
        <taxon>Flavobacteriia</taxon>
        <taxon>Flavobacteriales</taxon>
        <taxon>Schleiferiaceae</taxon>
        <taxon>Schleiferia</taxon>
    </lineage>
</organism>
<keyword evidence="2" id="KW-0808">Transferase</keyword>
<keyword evidence="3" id="KW-1185">Reference proteome</keyword>
<proteinExistence type="predicted"/>
<evidence type="ECO:0000256" key="1">
    <source>
        <dbReference type="SAM" id="Coils"/>
    </source>
</evidence>
<evidence type="ECO:0000313" key="3">
    <source>
        <dbReference type="Proteomes" id="UP000253517"/>
    </source>
</evidence>
<keyword evidence="1" id="KW-0175">Coiled coil</keyword>
<dbReference type="SUPFAM" id="SSF53756">
    <property type="entry name" value="UDP-Glycosyltransferase/glycogen phosphorylase"/>
    <property type="match status" value="1"/>
</dbReference>
<feature type="coiled-coil region" evidence="1">
    <location>
        <begin position="358"/>
        <end position="385"/>
    </location>
</feature>
<protein>
    <submittedName>
        <fullName evidence="2">Glycosyltransferase involved in cell wall biosynthesis</fullName>
    </submittedName>
</protein>
<comment type="caution">
    <text evidence="2">The sequence shown here is derived from an EMBL/GenBank/DDBJ whole genome shotgun (WGS) entry which is preliminary data.</text>
</comment>
<dbReference type="PANTHER" id="PTHR45947">
    <property type="entry name" value="SULFOQUINOVOSYL TRANSFERASE SQD2"/>
    <property type="match status" value="1"/>
</dbReference>
<reference evidence="2 3" key="1">
    <citation type="submission" date="2018-07" db="EMBL/GenBank/DDBJ databases">
        <title>Genomic Encyclopedia of Type Strains, Phase IV (KMG-IV): sequencing the most valuable type-strain genomes for metagenomic binning, comparative biology and taxonomic classification.</title>
        <authorList>
            <person name="Goeker M."/>
        </authorList>
    </citation>
    <scope>NUCLEOTIDE SEQUENCE [LARGE SCALE GENOMIC DNA]</scope>
    <source>
        <strain evidence="2 3">DSM 21410</strain>
    </source>
</reference>
<dbReference type="InterPro" id="IPR050194">
    <property type="entry name" value="Glycosyltransferase_grp1"/>
</dbReference>
<gene>
    <name evidence="2" type="ORF">DES35_101731</name>
</gene>
<dbReference type="Gene3D" id="3.40.50.2000">
    <property type="entry name" value="Glycogen Phosphorylase B"/>
    <property type="match status" value="1"/>
</dbReference>
<dbReference type="PANTHER" id="PTHR45947:SF3">
    <property type="entry name" value="SULFOQUINOVOSYL TRANSFERASE SQD2"/>
    <property type="match status" value="1"/>
</dbReference>
<name>A0A369AAX4_9FLAO</name>
<dbReference type="Gene3D" id="3.40.50.11010">
    <property type="match status" value="1"/>
</dbReference>
<sequence length="410" mass="47428">MLNRTIPENFIIFGQQPWDTPIGSNCKNIALELSKNFNVLYINIPLDRATLLRNLPEDKTHIERRKAVLNGQVNPFEKINEHLTAFTPATVIESINWLPDGRMFDFLNKINNRRIAKQVKYAMNKLKIKNFILFNDSDMFRSFYMKELLHPFFSIYYSRDNLISTEYFKKHGTRLEPRLIAKSDMAAANSIYLKNYCAQFNPNSYYIGQGCELEVFDPSKEFAKPADMEGITHPVIGYIGALLKLRLDLGLLEKLAGQKSDWNFVFVGPEDEHFKASKLHEMKNVYFLGPKKPEQLPAYLYYFDVAINPQEINPMTIGNYPRKIDEYLAMGKPVVATRTEAMEAFSDHVYLAETAEEFAHLIEQALQETNNLKKAEKRIELAKSHTWENSVNELLNGIYQTLEKRDTAKS</sequence>
<dbReference type="EMBL" id="QPJS01000001">
    <property type="protein sequence ID" value="RCX05446.1"/>
    <property type="molecule type" value="Genomic_DNA"/>
</dbReference>
<dbReference type="AlphaFoldDB" id="A0A369AAX4"/>
<accession>A0A369AAX4</accession>
<dbReference type="Proteomes" id="UP000253517">
    <property type="component" value="Unassembled WGS sequence"/>
</dbReference>
<evidence type="ECO:0000313" key="2">
    <source>
        <dbReference type="EMBL" id="RCX05446.1"/>
    </source>
</evidence>
<dbReference type="GO" id="GO:0016757">
    <property type="term" value="F:glycosyltransferase activity"/>
    <property type="evidence" value="ECO:0007669"/>
    <property type="project" value="TreeGrafter"/>
</dbReference>